<dbReference type="GO" id="GO:0004521">
    <property type="term" value="F:RNA endonuclease activity"/>
    <property type="evidence" value="ECO:0007669"/>
    <property type="project" value="TreeGrafter"/>
</dbReference>
<evidence type="ECO:0000256" key="2">
    <source>
        <dbReference type="SAM" id="MobiDB-lite"/>
    </source>
</evidence>
<evidence type="ECO:0000313" key="8">
    <source>
        <dbReference type="Proteomes" id="UP001652622"/>
    </source>
</evidence>
<feature type="domain" description="N4BP1 first type I KH-domain" evidence="4">
    <location>
        <begin position="44"/>
        <end position="109"/>
    </location>
</feature>
<dbReference type="OrthoDB" id="392925at2759"/>
<dbReference type="OMA" id="SCGYTEQ"/>
<dbReference type="InterPro" id="IPR051101">
    <property type="entry name" value="ZC3H12/N4BP1_RNase_Reg"/>
</dbReference>
<proteinExistence type="inferred from homology"/>
<feature type="region of interest" description="Disordered" evidence="2">
    <location>
        <begin position="572"/>
        <end position="597"/>
    </location>
</feature>
<dbReference type="PANTHER" id="PTHR12876">
    <property type="entry name" value="N4BP1-RELATED"/>
    <property type="match status" value="1"/>
</dbReference>
<protein>
    <submittedName>
        <fullName evidence="9">Protein KHNYN isoform X1</fullName>
    </submittedName>
</protein>
<feature type="compositionally biased region" description="Polar residues" evidence="2">
    <location>
        <begin position="239"/>
        <end position="248"/>
    </location>
</feature>
<organism evidence="8 9">
    <name type="scientific">Pantherophis guttatus</name>
    <name type="common">Corn snake</name>
    <name type="synonym">Elaphe guttata</name>
    <dbReference type="NCBI Taxonomy" id="94885"/>
    <lineage>
        <taxon>Eukaryota</taxon>
        <taxon>Metazoa</taxon>
        <taxon>Chordata</taxon>
        <taxon>Craniata</taxon>
        <taxon>Vertebrata</taxon>
        <taxon>Euteleostomi</taxon>
        <taxon>Lepidosauria</taxon>
        <taxon>Squamata</taxon>
        <taxon>Bifurcata</taxon>
        <taxon>Unidentata</taxon>
        <taxon>Episquamata</taxon>
        <taxon>Toxicofera</taxon>
        <taxon>Serpentes</taxon>
        <taxon>Colubroidea</taxon>
        <taxon>Colubridae</taxon>
        <taxon>Colubrinae</taxon>
        <taxon>Pantherophis</taxon>
    </lineage>
</organism>
<feature type="domain" description="RNase NYN" evidence="3">
    <location>
        <begin position="700"/>
        <end position="851"/>
    </location>
</feature>
<keyword evidence="8" id="KW-1185">Reference proteome</keyword>
<dbReference type="PANTHER" id="PTHR12876:SF28">
    <property type="entry name" value="PROTEIN KHNYN"/>
    <property type="match status" value="1"/>
</dbReference>
<dbReference type="Proteomes" id="UP001652622">
    <property type="component" value="Unplaced"/>
</dbReference>
<feature type="region of interest" description="Disordered" evidence="2">
    <location>
        <begin position="229"/>
        <end position="274"/>
    </location>
</feature>
<evidence type="ECO:0000259" key="3">
    <source>
        <dbReference type="Pfam" id="PF11977"/>
    </source>
</evidence>
<dbReference type="Pfam" id="PF11977">
    <property type="entry name" value="RNase_Zc3h12a"/>
    <property type="match status" value="1"/>
</dbReference>
<evidence type="ECO:0000259" key="4">
    <source>
        <dbReference type="Pfam" id="PF23050"/>
    </source>
</evidence>
<evidence type="ECO:0000259" key="6">
    <source>
        <dbReference type="Pfam" id="PF23053"/>
    </source>
</evidence>
<reference evidence="9" key="1">
    <citation type="submission" date="2025-08" db="UniProtKB">
        <authorList>
            <consortium name="RefSeq"/>
        </authorList>
    </citation>
    <scope>IDENTIFICATION</scope>
    <source>
        <tissue evidence="9">Blood</tissue>
    </source>
</reference>
<comment type="similarity">
    <text evidence="1">Belongs to the N4BP1 family.</text>
</comment>
<evidence type="ECO:0000259" key="5">
    <source>
        <dbReference type="Pfam" id="PF23052"/>
    </source>
</evidence>
<dbReference type="InterPro" id="IPR021869">
    <property type="entry name" value="RNase_Zc3h12_NYN"/>
</dbReference>
<dbReference type="GO" id="GO:0036464">
    <property type="term" value="C:cytoplasmic ribonucleoprotein granule"/>
    <property type="evidence" value="ECO:0007669"/>
    <property type="project" value="TreeGrafter"/>
</dbReference>
<dbReference type="InParanoid" id="A0A6P9BGL0"/>
<feature type="domain" description="N4BP1 second type I KH-domain" evidence="5">
    <location>
        <begin position="111"/>
        <end position="227"/>
    </location>
</feature>
<feature type="compositionally biased region" description="Basic and acidic residues" evidence="2">
    <location>
        <begin position="902"/>
        <end position="918"/>
    </location>
</feature>
<sequence>MEWWFSALWGLPGRLQRLISHVAIWVFNSWQTQASIMPNSTILDEFAVAEEAQEMLMQHRPQIERLFQVELNVMGVLGSDPKGARKIWLQLQGRQENLHRAKEYIKGLCAPELQEEVQYPKDLQCIFLGAHGLFLDCLIQGTSANLTSLHPGTLLISGLAEAFVMAQSRIQEFVGKHQKNPKLPEEREAQVKRAFRELVEKHDDKHAMDLLILPTSVKEELLGLVKEIQEEDTEGQRNGYRTPSSFGRDSSLGLEANAVNSGRSGTPDRPQPIFDIPEELSQIQEQNRTRGSGSDWPVEFTRPQESLHKAGDLMQLPYSARLWDARADLPAVEAKPQNQKHLHIPWDDFPRSSDEAQFHPKPQGHLSDLNGPRHWLEAMTAKNSELSKSFSKQIPATSETQNLPGYKGLTESLEDHRAEEKNPLWETASSPISLPEETTEGEEATSDILLSSWTEKEFKMRLNFFKTMGYEERVVKKILLEGGVQEAPSTILDRVQMMAAGLSQNKDTSPTQEEPERRGLAALSLEDPYDENNYVKELIKTAVVNCGHCPSKIPTEIQTGAPLASLLRQLNEKGERQGEGESATGGSPMKPEQGGQFGAQRATILNYRESSPQRTHPEERWNGAFSNHNHVSASNPGVSPTANFLSSLSDSEGIQSAESTSMEALHQASVSTVTGAQRFEEALQTEFKLTLANTPGKKNLRMVIIDGSNVAMMHGLNQFFSCRGIALAVQYFWDRGHREVNVLVPAYRMEKDSNVRERHFLTELHDLSILSLTPSRKIDGRGIVPYDDRMMLKLAEQTNGVIVTNDQFRDLAKESKRWMKIIKESLLQYTFVGNIFMVPDDPLGRSGPTLADFLKKKTKTKYPDCHSFNGQPAPLFTPSRPIAQTEVLQLRDRRPPAGSVGDYRRGRQDSPIEKEKLRSTEETEWLRSKLLEIFEGQDRKVDFVLIREPCCQDLNKLSEAILSFTF</sequence>
<dbReference type="RefSeq" id="XP_034267361.1">
    <property type="nucleotide sequence ID" value="XM_034411470.2"/>
</dbReference>
<dbReference type="CDD" id="cd22477">
    <property type="entry name" value="KH-I_NYNRIN_like"/>
    <property type="match status" value="1"/>
</dbReference>
<dbReference type="CDD" id="cd09032">
    <property type="entry name" value="KH-I_N4BP1_like_rpt1"/>
    <property type="match status" value="1"/>
</dbReference>
<dbReference type="GO" id="GO:0005634">
    <property type="term" value="C:nucleus"/>
    <property type="evidence" value="ECO:0007669"/>
    <property type="project" value="TreeGrafter"/>
</dbReference>
<feature type="domain" description="N4BP1 C-terminal UBA" evidence="7">
    <location>
        <begin position="918"/>
        <end position="963"/>
    </location>
</feature>
<evidence type="ECO:0000313" key="9">
    <source>
        <dbReference type="RefSeq" id="XP_034267361.1"/>
    </source>
</evidence>
<dbReference type="Pfam" id="PF23054">
    <property type="entry name" value="UBA_N4BP1_C"/>
    <property type="match status" value="1"/>
</dbReference>
<accession>A0A6P9BGL0</accession>
<evidence type="ECO:0000256" key="1">
    <source>
        <dbReference type="ARBA" id="ARBA00038274"/>
    </source>
</evidence>
<name>A0A6P9BGL0_PANGU</name>
<evidence type="ECO:0000259" key="7">
    <source>
        <dbReference type="Pfam" id="PF23054"/>
    </source>
</evidence>
<feature type="domain" description="N4BP1 UBA-like" evidence="6">
    <location>
        <begin position="456"/>
        <end position="497"/>
    </location>
</feature>
<dbReference type="FunFam" id="3.40.50.11980:FF:000001">
    <property type="entry name" value="ZC3H12A isoform 1"/>
    <property type="match status" value="1"/>
</dbReference>
<dbReference type="InterPro" id="IPR056578">
    <property type="entry name" value="UBA_N4BP1_C"/>
</dbReference>
<feature type="compositionally biased region" description="Polar residues" evidence="2">
    <location>
        <begin position="624"/>
        <end position="650"/>
    </location>
</feature>
<feature type="region of interest" description="Disordered" evidence="2">
    <location>
        <begin position="894"/>
        <end position="918"/>
    </location>
</feature>
<dbReference type="Gene3D" id="3.40.50.11980">
    <property type="match status" value="1"/>
</dbReference>
<dbReference type="Pfam" id="PF23050">
    <property type="entry name" value="KH_N4BP1_1st"/>
    <property type="match status" value="1"/>
</dbReference>
<dbReference type="GO" id="GO:0003729">
    <property type="term" value="F:mRNA binding"/>
    <property type="evidence" value="ECO:0007669"/>
    <property type="project" value="TreeGrafter"/>
</dbReference>
<gene>
    <name evidence="9" type="primary">KHNYN</name>
</gene>
<dbReference type="Pfam" id="PF23053">
    <property type="entry name" value="UBA_N4BP1"/>
    <property type="match status" value="1"/>
</dbReference>
<dbReference type="InterPro" id="IPR056629">
    <property type="entry name" value="KH_N4BP1_1st"/>
</dbReference>
<dbReference type="Pfam" id="PF23052">
    <property type="entry name" value="KH_N4BP1_2nd"/>
    <property type="match status" value="1"/>
</dbReference>
<feature type="region of interest" description="Disordered" evidence="2">
    <location>
        <begin position="610"/>
        <end position="650"/>
    </location>
</feature>
<dbReference type="InterPro" id="IPR056631">
    <property type="entry name" value="UBA_N4BP1"/>
</dbReference>
<dbReference type="InterPro" id="IPR056630">
    <property type="entry name" value="KH_N4BP1_2nd"/>
</dbReference>
<dbReference type="AlphaFoldDB" id="A0A6P9BGL0"/>
<dbReference type="KEGG" id="pgut:117662174"/>